<sequence>MAQQPSRHTVEWIKQQQAEAGVDVRKARKPRKKLPLWLDDSLRNAPYAFDRIPERVPLPESRDGSSTASDPGERDGNAARSSLEAVDRDDTFIQPWSIPLPPSLPPSPRQQSAQRPAAKEPKGETPPPREPYYRVLDRAENVFDHIKHGNIRKFPRLERTSITLYEYYDDSTAMRVEIETALLIPRFRGMREGLKGRVFLVEDLSMQTINALGEAFGITPEFFEEHLLNSGYGGAQYDDPPARSWKTARLNKPYVSIQWFRPVYRRPPLFSYRDREELLDLEGDGLEYISGNSSISLKAETNIFRSEWDLRVDPRGTAKEMSEFGLVERTSIWRKQAENMEYETVVVLLDPLPTISISHDLTLQIPKETMVEPGDRDDQGTGNSSGMESRPVLIIEGDDTGEGFAIPIENPRREETSRPVLDWLLRRRRPEVDRRKVNVRTSFQVLVKQMAPRKTITIDLEEALLTGDSLSTLQEELNETRSTRQAMHDIAGNNTAPIHVLQILFQIIRQDTSTLLGVLNQILSDMEVDILDDTKMEDRLALWRQLISKAEGELLELKTSTKSFVAFFGFTFPADTSAATSDDKPGIIRNVADLFQEIDQMLTRLRHASTSLTSNMGLLDSRRSIDEAHAVTRLTELAFLFIPLSFSSSIFGMQIEPFKDSAPLWKFFVVAISVTTFAYLMRLTMRSQWLGNLKQSVKQDVRRYAEQHGLPVQVRSLSMLLLLQWFGSTLARSSKATWSWIGRKGRTVGIGLWRVVGFPVSLTLLIGTVAVAPIAVLWTRDIDRGVQGAVTFVIILALVGLVGVPYWRRSDANFRSAFPRLVMRLLRRIPPSTRSLLLWAIGIAGFVAIPLALIWTRPLASGIKAGLTAAILVILLPFVLFLGLRVLFSRPRAVSSDTGEGFASASYSYASYASYATSLSEAAGRQPRSSHSQRTNNP</sequence>
<feature type="region of interest" description="Disordered" evidence="5">
    <location>
        <begin position="1"/>
        <end position="131"/>
    </location>
</feature>
<dbReference type="RefSeq" id="XP_001258050.1">
    <property type="nucleotide sequence ID" value="XM_001258049.1"/>
</dbReference>
<evidence type="ECO:0000256" key="6">
    <source>
        <dbReference type="SAM" id="Phobius"/>
    </source>
</evidence>
<keyword evidence="8" id="KW-1185">Reference proteome</keyword>
<keyword evidence="4 6" id="KW-0472">Membrane</keyword>
<dbReference type="VEuPathDB" id="FungiDB:NFIA_055020"/>
<comment type="subcellular location">
    <subcellularLocation>
        <location evidence="1">Membrane</location>
        <topology evidence="1">Multi-pass membrane protein</topology>
    </subcellularLocation>
</comment>
<dbReference type="OrthoDB" id="3231000at2759"/>
<accession>A1DMY2</accession>
<dbReference type="Gene3D" id="1.20.58.340">
    <property type="entry name" value="Magnesium transport protein CorA, transmembrane region"/>
    <property type="match status" value="1"/>
</dbReference>
<dbReference type="GO" id="GO:0016020">
    <property type="term" value="C:membrane"/>
    <property type="evidence" value="ECO:0007669"/>
    <property type="project" value="UniProtKB-SubCell"/>
</dbReference>
<feature type="transmembrane region" description="Helical" evidence="6">
    <location>
        <begin position="867"/>
        <end position="888"/>
    </location>
</feature>
<dbReference type="KEGG" id="nfi:NFIA_055020"/>
<name>A1DMY2_NEOFI</name>
<reference evidence="8" key="1">
    <citation type="journal article" date="2008" name="PLoS Genet.">
        <title>Genomic islands in the pathogenic filamentous fungus Aspergillus fumigatus.</title>
        <authorList>
            <person name="Fedorova N.D."/>
            <person name="Khaldi N."/>
            <person name="Joardar V.S."/>
            <person name="Maiti R."/>
            <person name="Amedeo P."/>
            <person name="Anderson M.J."/>
            <person name="Crabtree J."/>
            <person name="Silva J.C."/>
            <person name="Badger J.H."/>
            <person name="Albarraq A."/>
            <person name="Angiuoli S."/>
            <person name="Bussey H."/>
            <person name="Bowyer P."/>
            <person name="Cotty P.J."/>
            <person name="Dyer P.S."/>
            <person name="Egan A."/>
            <person name="Galens K."/>
            <person name="Fraser-Liggett C.M."/>
            <person name="Haas B.J."/>
            <person name="Inman J.M."/>
            <person name="Kent R."/>
            <person name="Lemieux S."/>
            <person name="Malavazi I."/>
            <person name="Orvis J."/>
            <person name="Roemer T."/>
            <person name="Ronning C.M."/>
            <person name="Sundaram J.P."/>
            <person name="Sutton G."/>
            <person name="Turner G."/>
            <person name="Venter J.C."/>
            <person name="White O.R."/>
            <person name="Whitty B.R."/>
            <person name="Youngman P."/>
            <person name="Wolfe K.H."/>
            <person name="Goldman G.H."/>
            <person name="Wortman J.R."/>
            <person name="Jiang B."/>
            <person name="Denning D.W."/>
            <person name="Nierman W.C."/>
        </authorList>
    </citation>
    <scope>NUCLEOTIDE SEQUENCE [LARGE SCALE GENOMIC DNA]</scope>
    <source>
        <strain evidence="8">ATCC 1020 / DSM 3700 / CBS 544.65 / FGSC A1164 / JCM 1740 / NRRL 181 / WB 181</strain>
    </source>
</reference>
<evidence type="ECO:0000256" key="3">
    <source>
        <dbReference type="ARBA" id="ARBA00022989"/>
    </source>
</evidence>
<dbReference type="Pfam" id="PF01544">
    <property type="entry name" value="CorA"/>
    <property type="match status" value="1"/>
</dbReference>
<dbReference type="OMA" id="TFAYLMR"/>
<feature type="transmembrane region" description="Helical" evidence="6">
    <location>
        <begin position="836"/>
        <end position="855"/>
    </location>
</feature>
<protein>
    <submittedName>
        <fullName evidence="7">Uncharacterized protein</fullName>
    </submittedName>
</protein>
<keyword evidence="3 6" id="KW-1133">Transmembrane helix</keyword>
<evidence type="ECO:0000313" key="8">
    <source>
        <dbReference type="Proteomes" id="UP000006702"/>
    </source>
</evidence>
<feature type="region of interest" description="Disordered" evidence="5">
    <location>
        <begin position="370"/>
        <end position="389"/>
    </location>
</feature>
<dbReference type="Proteomes" id="UP000006702">
    <property type="component" value="Unassembled WGS sequence"/>
</dbReference>
<dbReference type="SUPFAM" id="SSF144083">
    <property type="entry name" value="Magnesium transport protein CorA, transmembrane region"/>
    <property type="match status" value="1"/>
</dbReference>
<evidence type="ECO:0000256" key="2">
    <source>
        <dbReference type="ARBA" id="ARBA00022692"/>
    </source>
</evidence>
<feature type="transmembrane region" description="Helical" evidence="6">
    <location>
        <begin position="785"/>
        <end position="807"/>
    </location>
</feature>
<feature type="transmembrane region" description="Helical" evidence="6">
    <location>
        <begin position="667"/>
        <end position="685"/>
    </location>
</feature>
<dbReference type="AlphaFoldDB" id="A1DMY2"/>
<dbReference type="EMBL" id="DS027698">
    <property type="protein sequence ID" value="EAW16153.1"/>
    <property type="molecule type" value="Genomic_DNA"/>
</dbReference>
<dbReference type="InterPro" id="IPR002523">
    <property type="entry name" value="MgTranspt_CorA/ZnTranspt_ZntB"/>
</dbReference>
<evidence type="ECO:0000256" key="1">
    <source>
        <dbReference type="ARBA" id="ARBA00004141"/>
    </source>
</evidence>
<dbReference type="InterPro" id="IPR045863">
    <property type="entry name" value="CorA_TM1_TM2"/>
</dbReference>
<organism evidence="7 8">
    <name type="scientific">Neosartorya fischeri (strain ATCC 1020 / DSM 3700 / CBS 544.65 / FGSC A1164 / JCM 1740 / NRRL 181 / WB 181)</name>
    <name type="common">Aspergillus fischerianus</name>
    <dbReference type="NCBI Taxonomy" id="331117"/>
    <lineage>
        <taxon>Eukaryota</taxon>
        <taxon>Fungi</taxon>
        <taxon>Dikarya</taxon>
        <taxon>Ascomycota</taxon>
        <taxon>Pezizomycotina</taxon>
        <taxon>Eurotiomycetes</taxon>
        <taxon>Eurotiomycetidae</taxon>
        <taxon>Eurotiales</taxon>
        <taxon>Aspergillaceae</taxon>
        <taxon>Aspergillus</taxon>
        <taxon>Aspergillus subgen. Fumigati</taxon>
    </lineage>
</organism>
<gene>
    <name evidence="7" type="ORF">NFIA_055020</name>
</gene>
<evidence type="ECO:0000313" key="7">
    <source>
        <dbReference type="EMBL" id="EAW16153.1"/>
    </source>
</evidence>
<dbReference type="eggNOG" id="ENOG502S52U">
    <property type="taxonomic scope" value="Eukaryota"/>
</dbReference>
<feature type="transmembrane region" description="Helical" evidence="6">
    <location>
        <begin position="752"/>
        <end position="779"/>
    </location>
</feature>
<evidence type="ECO:0000256" key="5">
    <source>
        <dbReference type="SAM" id="MobiDB-lite"/>
    </source>
</evidence>
<evidence type="ECO:0000256" key="4">
    <source>
        <dbReference type="ARBA" id="ARBA00023136"/>
    </source>
</evidence>
<keyword evidence="2 6" id="KW-0812">Transmembrane</keyword>
<dbReference type="HOGENOM" id="CLU_312617_0_0_1"/>
<dbReference type="GeneID" id="4584565"/>
<proteinExistence type="predicted"/>
<feature type="compositionally biased region" description="Basic and acidic residues" evidence="5">
    <location>
        <begin position="370"/>
        <end position="379"/>
    </location>
</feature>
<feature type="compositionally biased region" description="Pro residues" evidence="5">
    <location>
        <begin position="98"/>
        <end position="108"/>
    </location>
</feature>
<dbReference type="GO" id="GO:0046873">
    <property type="term" value="F:metal ion transmembrane transporter activity"/>
    <property type="evidence" value="ECO:0007669"/>
    <property type="project" value="InterPro"/>
</dbReference>